<feature type="chain" id="PRO_5015302818" evidence="1">
    <location>
        <begin position="20"/>
        <end position="609"/>
    </location>
</feature>
<name>A0A1I3NTB2_9FLAO</name>
<evidence type="ECO:0000313" key="3">
    <source>
        <dbReference type="Proteomes" id="UP000242560"/>
    </source>
</evidence>
<dbReference type="SUPFAM" id="SSF54534">
    <property type="entry name" value="FKBP-like"/>
    <property type="match status" value="1"/>
</dbReference>
<evidence type="ECO:0000256" key="1">
    <source>
        <dbReference type="SAM" id="SignalP"/>
    </source>
</evidence>
<keyword evidence="1" id="KW-0732">Signal</keyword>
<dbReference type="RefSeq" id="WP_089820360.1">
    <property type="nucleotide sequence ID" value="NZ_FORQ01000005.1"/>
</dbReference>
<gene>
    <name evidence="2" type="ORF">SAMN05421638_2216</name>
</gene>
<dbReference type="InterPro" id="IPR046357">
    <property type="entry name" value="PPIase_dom_sf"/>
</dbReference>
<feature type="signal peptide" evidence="1">
    <location>
        <begin position="1"/>
        <end position="19"/>
    </location>
</feature>
<sequence>MNKFFGFVALFGLASTLSAQYMIIGNDSISLNQFKTEYKYGLENAGIEKTIASTQNFHLFQQFAAEKKADTLASFREKMAEKEAELRSKFFFPSQVIDPILNGYIKDNQTEKEVQVFILEKKAGDTNNYQQVYNDVKAGKLTMEEAITKYTQGSGKALYIKPGSLDNLMYNEVKTAPNNTYTKFFDTPSYVGFAKVLNSRPSLGYLVFGTITFPKNENASELQQKIYADLKAGKSFQEVAKLYGANENEKQNGGVILGSPTLPNEVYELFKGQKAGYYTPEPVLYNDNYYVFNLYSVDPYVLNEKNRDFLLREMNSTLYAELVQDKMIEYLKSDATFKEFPAFQQVKKSYANFAAAKDSEILYQYKGQKITVGDLRKMLGDKKAEAAKLSPTMWSEALTNVNSQDLLRIYSQNFTEIKEVKAQLAEFKKGLYSDFILTKYLSEEIAKHPEWLTEYYNQNKSKFMWGERADGRVAIVADPKLVKEISKEIKTLKGWEALKTKYAGKLNDQKQVLVAFETGEMSKEAEVFTKYKVPFKTGVFKAEVGVRTLVIAIDKILAPEQMSQQDAIEEIKDAVNEQKMNEIIATQKAKTKITVQPEFMKDLEKNFKK</sequence>
<organism evidence="2 3">
    <name type="scientific">Kaistella treverensis</name>
    <dbReference type="NCBI Taxonomy" id="631455"/>
    <lineage>
        <taxon>Bacteria</taxon>
        <taxon>Pseudomonadati</taxon>
        <taxon>Bacteroidota</taxon>
        <taxon>Flavobacteriia</taxon>
        <taxon>Flavobacteriales</taxon>
        <taxon>Weeksellaceae</taxon>
        <taxon>Chryseobacterium group</taxon>
        <taxon>Kaistella</taxon>
    </lineage>
</organism>
<accession>A0A1I3NTB2</accession>
<keyword evidence="2" id="KW-0413">Isomerase</keyword>
<dbReference type="EMBL" id="FORQ01000005">
    <property type="protein sequence ID" value="SFJ12412.1"/>
    <property type="molecule type" value="Genomic_DNA"/>
</dbReference>
<protein>
    <submittedName>
        <fullName evidence="2">Peptidyl-prolyl cis-trans isomerase SurA</fullName>
    </submittedName>
</protein>
<reference evidence="3" key="1">
    <citation type="submission" date="2016-10" db="EMBL/GenBank/DDBJ databases">
        <authorList>
            <person name="Varghese N."/>
            <person name="Submissions S."/>
        </authorList>
    </citation>
    <scope>NUCLEOTIDE SEQUENCE [LARGE SCALE GENOMIC DNA]</scope>
    <source>
        <strain evidence="3">DSM 22251</strain>
    </source>
</reference>
<dbReference type="Proteomes" id="UP000242560">
    <property type="component" value="Unassembled WGS sequence"/>
</dbReference>
<proteinExistence type="predicted"/>
<evidence type="ECO:0000313" key="2">
    <source>
        <dbReference type="EMBL" id="SFJ12412.1"/>
    </source>
</evidence>
<dbReference type="AlphaFoldDB" id="A0A1I3NTB2"/>
<dbReference type="GO" id="GO:0003755">
    <property type="term" value="F:peptidyl-prolyl cis-trans isomerase activity"/>
    <property type="evidence" value="ECO:0007669"/>
    <property type="project" value="InterPro"/>
</dbReference>
<dbReference type="Gene3D" id="3.10.50.40">
    <property type="match status" value="1"/>
</dbReference>
<keyword evidence="3" id="KW-1185">Reference proteome</keyword>